<reference evidence="5 6" key="1">
    <citation type="journal article" date="2020" name="Cell Host Microbe">
        <title>Functional and Genomic Variation between Human-Derived Isolates of Lachnospiraceae Reveals Inter- and Intra-Species Diversity.</title>
        <authorList>
            <person name="Sorbara M.T."/>
            <person name="Littmann E.R."/>
            <person name="Fontana E."/>
            <person name="Moody T.U."/>
            <person name="Kohout C.E."/>
            <person name="Gjonbalaj M."/>
            <person name="Eaton V."/>
            <person name="Seok R."/>
            <person name="Leiner I.M."/>
            <person name="Pamer E.G."/>
        </authorList>
    </citation>
    <scope>NUCLEOTIDE SEQUENCE [LARGE SCALE GENOMIC DNA]</scope>
    <source>
        <strain evidence="5 6">MSK.15.26</strain>
    </source>
</reference>
<protein>
    <submittedName>
        <fullName evidence="5">AraC family transcriptional regulator</fullName>
    </submittedName>
</protein>
<dbReference type="SUPFAM" id="SSF46689">
    <property type="entry name" value="Homeodomain-like"/>
    <property type="match status" value="2"/>
</dbReference>
<dbReference type="Proteomes" id="UP000822142">
    <property type="component" value="Unassembled WGS sequence"/>
</dbReference>
<evidence type="ECO:0000256" key="3">
    <source>
        <dbReference type="ARBA" id="ARBA00023163"/>
    </source>
</evidence>
<dbReference type="Gene3D" id="2.60.120.10">
    <property type="entry name" value="Jelly Rolls"/>
    <property type="match status" value="1"/>
</dbReference>
<dbReference type="SUPFAM" id="SSF51182">
    <property type="entry name" value="RmlC-like cupins"/>
    <property type="match status" value="1"/>
</dbReference>
<dbReference type="InterPro" id="IPR011051">
    <property type="entry name" value="RmlC_Cupin_sf"/>
</dbReference>
<keyword evidence="3" id="KW-0804">Transcription</keyword>
<evidence type="ECO:0000313" key="6">
    <source>
        <dbReference type="Proteomes" id="UP000822142"/>
    </source>
</evidence>
<feature type="domain" description="HTH araC/xylS-type" evidence="4">
    <location>
        <begin position="202"/>
        <end position="300"/>
    </location>
</feature>
<evidence type="ECO:0000313" key="5">
    <source>
        <dbReference type="EMBL" id="NSJ87120.1"/>
    </source>
</evidence>
<proteinExistence type="predicted"/>
<gene>
    <name evidence="5" type="ORF">G5A70_13265</name>
</gene>
<dbReference type="PROSITE" id="PS00041">
    <property type="entry name" value="HTH_ARAC_FAMILY_1"/>
    <property type="match status" value="1"/>
</dbReference>
<sequence length="306" mass="35686">MMADTSRLKEQKDHGTAVFPCGLYEVEETCSWKGVKHHWHDEIEILYFGKGEFLLRINMETFRIQEECFYFINPGELHSIEPLTQGLESAVLFHPRILSFEHYDMAQTRLLQPLSKGGIRLPRYLAGASPTFARVRQEYMEILRIFHETGSFLSEEGQTVTENLSSQLFIRAGLLNMLAVFSSYSLLTEPEKEDDYRVEIIKSALDFIRSHYQEKIYIRDLAQQANMNEQYFCRFFKKALGKSPISYLNAYRIKQAIILLQTTDMAVMEICLDCGFYNLGNFLREFKKDTGLTPLQYRKHYVDGKS</sequence>
<dbReference type="Pfam" id="PF12833">
    <property type="entry name" value="HTH_18"/>
    <property type="match status" value="1"/>
</dbReference>
<name>A0ABX2I9X0_BLAHA</name>
<dbReference type="Pfam" id="PF02311">
    <property type="entry name" value="AraC_binding"/>
    <property type="match status" value="1"/>
</dbReference>
<dbReference type="CDD" id="cd02208">
    <property type="entry name" value="cupin_RmlC-like"/>
    <property type="match status" value="1"/>
</dbReference>
<dbReference type="PANTHER" id="PTHR43280">
    <property type="entry name" value="ARAC-FAMILY TRANSCRIPTIONAL REGULATOR"/>
    <property type="match status" value="1"/>
</dbReference>
<dbReference type="PROSITE" id="PS01124">
    <property type="entry name" value="HTH_ARAC_FAMILY_2"/>
    <property type="match status" value="1"/>
</dbReference>
<dbReference type="RefSeq" id="WP_173750050.1">
    <property type="nucleotide sequence ID" value="NZ_JAAITA010000023.1"/>
</dbReference>
<evidence type="ECO:0000256" key="2">
    <source>
        <dbReference type="ARBA" id="ARBA00023125"/>
    </source>
</evidence>
<comment type="caution">
    <text evidence="5">The sequence shown here is derived from an EMBL/GenBank/DDBJ whole genome shotgun (WGS) entry which is preliminary data.</text>
</comment>
<organism evidence="5 6">
    <name type="scientific">Blautia hansenii</name>
    <name type="common">Ruminococcus hansenii</name>
    <dbReference type="NCBI Taxonomy" id="1322"/>
    <lineage>
        <taxon>Bacteria</taxon>
        <taxon>Bacillati</taxon>
        <taxon>Bacillota</taxon>
        <taxon>Clostridia</taxon>
        <taxon>Lachnospirales</taxon>
        <taxon>Lachnospiraceae</taxon>
        <taxon>Blautia</taxon>
    </lineage>
</organism>
<dbReference type="InterPro" id="IPR009057">
    <property type="entry name" value="Homeodomain-like_sf"/>
</dbReference>
<accession>A0ABX2I9X0</accession>
<dbReference type="Gene3D" id="1.10.10.60">
    <property type="entry name" value="Homeodomain-like"/>
    <property type="match status" value="2"/>
</dbReference>
<keyword evidence="6" id="KW-1185">Reference proteome</keyword>
<dbReference type="InterPro" id="IPR003313">
    <property type="entry name" value="AraC-bd"/>
</dbReference>
<dbReference type="PANTHER" id="PTHR43280:SF28">
    <property type="entry name" value="HTH-TYPE TRANSCRIPTIONAL ACTIVATOR RHAS"/>
    <property type="match status" value="1"/>
</dbReference>
<dbReference type="InterPro" id="IPR018060">
    <property type="entry name" value="HTH_AraC"/>
</dbReference>
<dbReference type="SMART" id="SM00342">
    <property type="entry name" value="HTH_ARAC"/>
    <property type="match status" value="1"/>
</dbReference>
<dbReference type="InterPro" id="IPR014710">
    <property type="entry name" value="RmlC-like_jellyroll"/>
</dbReference>
<evidence type="ECO:0000256" key="1">
    <source>
        <dbReference type="ARBA" id="ARBA00023015"/>
    </source>
</evidence>
<dbReference type="InterPro" id="IPR018062">
    <property type="entry name" value="HTH_AraC-typ_CS"/>
</dbReference>
<evidence type="ECO:0000259" key="4">
    <source>
        <dbReference type="PROSITE" id="PS01124"/>
    </source>
</evidence>
<keyword evidence="1" id="KW-0805">Transcription regulation</keyword>
<keyword evidence="2" id="KW-0238">DNA-binding</keyword>
<dbReference type="EMBL" id="JAAITA010000023">
    <property type="protein sequence ID" value="NSJ87120.1"/>
    <property type="molecule type" value="Genomic_DNA"/>
</dbReference>